<dbReference type="EMBL" id="CAJNOL010001822">
    <property type="protein sequence ID" value="CAF1424138.1"/>
    <property type="molecule type" value="Genomic_DNA"/>
</dbReference>
<dbReference type="InterPro" id="IPR001611">
    <property type="entry name" value="Leu-rich_rpt"/>
</dbReference>
<dbReference type="Proteomes" id="UP000663870">
    <property type="component" value="Unassembled WGS sequence"/>
</dbReference>
<keyword evidence="5" id="KW-1185">Reference proteome</keyword>
<protein>
    <submittedName>
        <fullName evidence="2">Uncharacterized protein</fullName>
    </submittedName>
</protein>
<dbReference type="SUPFAM" id="SSF52047">
    <property type="entry name" value="RNI-like"/>
    <property type="match status" value="1"/>
</dbReference>
<dbReference type="InterPro" id="IPR032675">
    <property type="entry name" value="LRR_dom_sf"/>
</dbReference>
<evidence type="ECO:0000313" key="2">
    <source>
        <dbReference type="EMBL" id="CAF1170409.1"/>
    </source>
</evidence>
<gene>
    <name evidence="3" type="ORF">JXQ802_LOCUS36039</name>
    <name evidence="2" type="ORF">PYM288_LOCUS23243</name>
</gene>
<evidence type="ECO:0000313" key="4">
    <source>
        <dbReference type="Proteomes" id="UP000663854"/>
    </source>
</evidence>
<dbReference type="PANTHER" id="PTHR24111">
    <property type="entry name" value="LEUCINE-RICH REPEAT-CONTAINING PROTEIN 34"/>
    <property type="match status" value="1"/>
</dbReference>
<dbReference type="Pfam" id="PF13516">
    <property type="entry name" value="LRR_6"/>
    <property type="match status" value="5"/>
</dbReference>
<dbReference type="Proteomes" id="UP000663854">
    <property type="component" value="Unassembled WGS sequence"/>
</dbReference>
<dbReference type="PANTHER" id="PTHR24111:SF0">
    <property type="entry name" value="LEUCINE-RICH REPEAT-CONTAINING PROTEIN"/>
    <property type="match status" value="1"/>
</dbReference>
<dbReference type="SMART" id="SM00368">
    <property type="entry name" value="LRR_RI"/>
    <property type="match status" value="5"/>
</dbReference>
<keyword evidence="1" id="KW-0677">Repeat</keyword>
<organism evidence="2 4">
    <name type="scientific">Rotaria sordida</name>
    <dbReference type="NCBI Taxonomy" id="392033"/>
    <lineage>
        <taxon>Eukaryota</taxon>
        <taxon>Metazoa</taxon>
        <taxon>Spiralia</taxon>
        <taxon>Gnathifera</taxon>
        <taxon>Rotifera</taxon>
        <taxon>Eurotatoria</taxon>
        <taxon>Bdelloidea</taxon>
        <taxon>Philodinida</taxon>
        <taxon>Philodinidae</taxon>
        <taxon>Rotaria</taxon>
    </lineage>
</organism>
<reference evidence="2" key="1">
    <citation type="submission" date="2021-02" db="EMBL/GenBank/DDBJ databases">
        <authorList>
            <person name="Nowell W R."/>
        </authorList>
    </citation>
    <scope>NUCLEOTIDE SEQUENCE</scope>
</reference>
<accession>A0A814U4T8</accession>
<evidence type="ECO:0000313" key="5">
    <source>
        <dbReference type="Proteomes" id="UP000663870"/>
    </source>
</evidence>
<dbReference type="Gene3D" id="3.80.10.10">
    <property type="entry name" value="Ribonuclease Inhibitor"/>
    <property type="match status" value="1"/>
</dbReference>
<proteinExistence type="predicted"/>
<comment type="caution">
    <text evidence="2">The sequence shown here is derived from an EMBL/GenBank/DDBJ whole genome shotgun (WGS) entry which is preliminary data.</text>
</comment>
<evidence type="ECO:0000313" key="3">
    <source>
        <dbReference type="EMBL" id="CAF1424138.1"/>
    </source>
</evidence>
<evidence type="ECO:0000256" key="1">
    <source>
        <dbReference type="ARBA" id="ARBA00022737"/>
    </source>
</evidence>
<sequence length="250" mass="27577">MKNYRTSVQGLRCSLILGAATAEESSSTVLVSPTLRAELDYFVKNNVDDWDFHEKAILDADLKVIAGALTTNTSCTSLDLRHNKITDVGTHYLAEVLSVNYTVKALLLSDNNIGDIGLGYLCDAMTDPKESLKLLYINKNGITDHGVRALAEKLKLNKSLVDLSLNYNHIGDDGVQALCNVLKSDNTTLKRLHLQGNKIQDSGVDAIIEMIQSHSALEEFKLGHNQISSEPRKQLERTAETRKLLLDLSL</sequence>
<dbReference type="AlphaFoldDB" id="A0A814U4T8"/>
<dbReference type="InterPro" id="IPR052201">
    <property type="entry name" value="LRR-containing_regulator"/>
</dbReference>
<dbReference type="EMBL" id="CAJNOH010001061">
    <property type="protein sequence ID" value="CAF1170409.1"/>
    <property type="molecule type" value="Genomic_DNA"/>
</dbReference>
<name>A0A814U4T8_9BILA</name>